<accession>A0A0E9QT24</accession>
<evidence type="ECO:0000313" key="1">
    <source>
        <dbReference type="EMBL" id="JAH19597.1"/>
    </source>
</evidence>
<dbReference type="AlphaFoldDB" id="A0A0E9QT24"/>
<dbReference type="EMBL" id="GBXM01088980">
    <property type="protein sequence ID" value="JAH19597.1"/>
    <property type="molecule type" value="Transcribed_RNA"/>
</dbReference>
<sequence>MSKEGPQPTAAFHWRVTGVYECITNLHWSQLQLFLF</sequence>
<name>A0A0E9QT24_ANGAN</name>
<organism evidence="1">
    <name type="scientific">Anguilla anguilla</name>
    <name type="common">European freshwater eel</name>
    <name type="synonym">Muraena anguilla</name>
    <dbReference type="NCBI Taxonomy" id="7936"/>
    <lineage>
        <taxon>Eukaryota</taxon>
        <taxon>Metazoa</taxon>
        <taxon>Chordata</taxon>
        <taxon>Craniata</taxon>
        <taxon>Vertebrata</taxon>
        <taxon>Euteleostomi</taxon>
        <taxon>Actinopterygii</taxon>
        <taxon>Neopterygii</taxon>
        <taxon>Teleostei</taxon>
        <taxon>Anguilliformes</taxon>
        <taxon>Anguillidae</taxon>
        <taxon>Anguilla</taxon>
    </lineage>
</organism>
<protein>
    <submittedName>
        <fullName evidence="1">Uncharacterized protein</fullName>
    </submittedName>
</protein>
<reference evidence="1" key="1">
    <citation type="submission" date="2014-11" db="EMBL/GenBank/DDBJ databases">
        <authorList>
            <person name="Amaro Gonzalez C."/>
        </authorList>
    </citation>
    <scope>NUCLEOTIDE SEQUENCE</scope>
</reference>
<reference evidence="1" key="2">
    <citation type="journal article" date="2015" name="Fish Shellfish Immunol.">
        <title>Early steps in the European eel (Anguilla anguilla)-Vibrio vulnificus interaction in the gills: Role of the RtxA13 toxin.</title>
        <authorList>
            <person name="Callol A."/>
            <person name="Pajuelo D."/>
            <person name="Ebbesson L."/>
            <person name="Teles M."/>
            <person name="MacKenzie S."/>
            <person name="Amaro C."/>
        </authorList>
    </citation>
    <scope>NUCLEOTIDE SEQUENCE</scope>
</reference>
<proteinExistence type="predicted"/>